<comment type="cofactor">
    <cofactor evidence="1">
        <name>Zn(2+)</name>
        <dbReference type="ChEBI" id="CHEBI:29105"/>
    </cofactor>
</comment>
<evidence type="ECO:0000256" key="9">
    <source>
        <dbReference type="ARBA" id="ARBA00023159"/>
    </source>
</evidence>
<evidence type="ECO:0000256" key="8">
    <source>
        <dbReference type="ARBA" id="ARBA00023125"/>
    </source>
</evidence>
<gene>
    <name evidence="13" type="ORF">P171DRAFT_59572</name>
</gene>
<dbReference type="InterPro" id="IPR004026">
    <property type="entry name" value="Ada_DNA_repair_Zn-bd"/>
</dbReference>
<keyword evidence="8" id="KW-0238">DNA-binding</keyword>
<evidence type="ECO:0000259" key="12">
    <source>
        <dbReference type="PROSITE" id="PS01124"/>
    </source>
</evidence>
<evidence type="ECO:0000256" key="7">
    <source>
        <dbReference type="ARBA" id="ARBA00023015"/>
    </source>
</evidence>
<dbReference type="Gene3D" id="1.10.10.60">
    <property type="entry name" value="Homeodomain-like"/>
    <property type="match status" value="1"/>
</dbReference>
<comment type="caution">
    <text evidence="13">The sequence shown here is derived from an EMBL/GenBank/DDBJ whole genome shotgun (WGS) entry which is preliminary data.</text>
</comment>
<keyword evidence="2" id="KW-0489">Methyltransferase</keyword>
<evidence type="ECO:0000256" key="5">
    <source>
        <dbReference type="ARBA" id="ARBA00022763"/>
    </source>
</evidence>
<keyword evidence="7" id="KW-0805">Transcription regulation</keyword>
<dbReference type="OrthoDB" id="2447880at2759"/>
<evidence type="ECO:0000256" key="2">
    <source>
        <dbReference type="ARBA" id="ARBA00022603"/>
    </source>
</evidence>
<dbReference type="EMBL" id="MU001504">
    <property type="protein sequence ID" value="KAF2442005.1"/>
    <property type="molecule type" value="Genomic_DNA"/>
</dbReference>
<dbReference type="GO" id="GO:0032259">
    <property type="term" value="P:methylation"/>
    <property type="evidence" value="ECO:0007669"/>
    <property type="project" value="UniProtKB-KW"/>
</dbReference>
<dbReference type="GO" id="GO:0043565">
    <property type="term" value="F:sequence-specific DNA binding"/>
    <property type="evidence" value="ECO:0007669"/>
    <property type="project" value="InterPro"/>
</dbReference>
<evidence type="ECO:0000313" key="13">
    <source>
        <dbReference type="EMBL" id="KAF2442005.1"/>
    </source>
</evidence>
<accession>A0A9P4PDI6</accession>
<dbReference type="GO" id="GO:0008168">
    <property type="term" value="F:methyltransferase activity"/>
    <property type="evidence" value="ECO:0007669"/>
    <property type="project" value="UniProtKB-KW"/>
</dbReference>
<keyword evidence="14" id="KW-1185">Reference proteome</keyword>
<dbReference type="SUPFAM" id="SSF57884">
    <property type="entry name" value="Ada DNA repair protein, N-terminal domain (N-Ada 10)"/>
    <property type="match status" value="1"/>
</dbReference>
<feature type="domain" description="HTH araC/xylS-type" evidence="12">
    <location>
        <begin position="85"/>
        <end position="135"/>
    </location>
</feature>
<dbReference type="Gene3D" id="3.40.10.10">
    <property type="entry name" value="DNA Methylphosphotriester Repair Domain"/>
    <property type="match status" value="1"/>
</dbReference>
<organism evidence="13 14">
    <name type="scientific">Karstenula rhodostoma CBS 690.94</name>
    <dbReference type="NCBI Taxonomy" id="1392251"/>
    <lineage>
        <taxon>Eukaryota</taxon>
        <taxon>Fungi</taxon>
        <taxon>Dikarya</taxon>
        <taxon>Ascomycota</taxon>
        <taxon>Pezizomycotina</taxon>
        <taxon>Dothideomycetes</taxon>
        <taxon>Pleosporomycetidae</taxon>
        <taxon>Pleosporales</taxon>
        <taxon>Massarineae</taxon>
        <taxon>Didymosphaeriaceae</taxon>
        <taxon>Karstenula</taxon>
    </lineage>
</organism>
<dbReference type="GO" id="GO:0006281">
    <property type="term" value="P:DNA repair"/>
    <property type="evidence" value="ECO:0007669"/>
    <property type="project" value="UniProtKB-KW"/>
</dbReference>
<reference evidence="13" key="1">
    <citation type="journal article" date="2020" name="Stud. Mycol.">
        <title>101 Dothideomycetes genomes: a test case for predicting lifestyles and emergence of pathogens.</title>
        <authorList>
            <person name="Haridas S."/>
            <person name="Albert R."/>
            <person name="Binder M."/>
            <person name="Bloem J."/>
            <person name="Labutti K."/>
            <person name="Salamov A."/>
            <person name="Andreopoulos B."/>
            <person name="Baker S."/>
            <person name="Barry K."/>
            <person name="Bills G."/>
            <person name="Bluhm B."/>
            <person name="Cannon C."/>
            <person name="Castanera R."/>
            <person name="Culley D."/>
            <person name="Daum C."/>
            <person name="Ezra D."/>
            <person name="Gonzalez J."/>
            <person name="Henrissat B."/>
            <person name="Kuo A."/>
            <person name="Liang C."/>
            <person name="Lipzen A."/>
            <person name="Lutzoni F."/>
            <person name="Magnuson J."/>
            <person name="Mondo S."/>
            <person name="Nolan M."/>
            <person name="Ohm R."/>
            <person name="Pangilinan J."/>
            <person name="Park H.-J."/>
            <person name="Ramirez L."/>
            <person name="Alfaro M."/>
            <person name="Sun H."/>
            <person name="Tritt A."/>
            <person name="Yoshinaga Y."/>
            <person name="Zwiers L.-H."/>
            <person name="Turgeon B."/>
            <person name="Goodwin S."/>
            <person name="Spatafora J."/>
            <person name="Crous P."/>
            <person name="Grigoriev I."/>
        </authorList>
    </citation>
    <scope>NUCLEOTIDE SEQUENCE</scope>
    <source>
        <strain evidence="13">CBS 690.94</strain>
    </source>
</reference>
<keyword evidence="9" id="KW-0010">Activator</keyword>
<keyword evidence="6" id="KW-0862">Zinc</keyword>
<dbReference type="PROSITE" id="PS01124">
    <property type="entry name" value="HTH_ARAC_FAMILY_2"/>
    <property type="match status" value="1"/>
</dbReference>
<dbReference type="GO" id="GO:0008270">
    <property type="term" value="F:zinc ion binding"/>
    <property type="evidence" value="ECO:0007669"/>
    <property type="project" value="InterPro"/>
</dbReference>
<dbReference type="SUPFAM" id="SSF46689">
    <property type="entry name" value="Homeodomain-like"/>
    <property type="match status" value="1"/>
</dbReference>
<evidence type="ECO:0000256" key="10">
    <source>
        <dbReference type="ARBA" id="ARBA00023163"/>
    </source>
</evidence>
<evidence type="ECO:0000313" key="14">
    <source>
        <dbReference type="Proteomes" id="UP000799764"/>
    </source>
</evidence>
<keyword evidence="10" id="KW-0804">Transcription</keyword>
<dbReference type="Pfam" id="PF02805">
    <property type="entry name" value="Ada_Zn_binding"/>
    <property type="match status" value="1"/>
</dbReference>
<keyword evidence="3" id="KW-0808">Transferase</keyword>
<dbReference type="InterPro" id="IPR009057">
    <property type="entry name" value="Homeodomain-like_sf"/>
</dbReference>
<dbReference type="InterPro" id="IPR035451">
    <property type="entry name" value="Ada-like_dom_sf"/>
</dbReference>
<evidence type="ECO:0000256" key="6">
    <source>
        <dbReference type="ARBA" id="ARBA00022833"/>
    </source>
</evidence>
<dbReference type="InterPro" id="IPR018062">
    <property type="entry name" value="HTH_AraC-typ_CS"/>
</dbReference>
<evidence type="ECO:0000256" key="4">
    <source>
        <dbReference type="ARBA" id="ARBA00022723"/>
    </source>
</evidence>
<evidence type="ECO:0000256" key="11">
    <source>
        <dbReference type="ARBA" id="ARBA00023204"/>
    </source>
</evidence>
<dbReference type="GO" id="GO:0003700">
    <property type="term" value="F:DNA-binding transcription factor activity"/>
    <property type="evidence" value="ECO:0007669"/>
    <property type="project" value="InterPro"/>
</dbReference>
<protein>
    <recommendedName>
        <fullName evidence="12">HTH araC/xylS-type domain-containing protein</fullName>
    </recommendedName>
</protein>
<keyword evidence="5" id="KW-0227">DNA damage</keyword>
<keyword evidence="4" id="KW-0479">Metal-binding</keyword>
<keyword evidence="11" id="KW-0234">DNA repair</keyword>
<dbReference type="PROSITE" id="PS00041">
    <property type="entry name" value="HTH_ARAC_FAMILY_1"/>
    <property type="match status" value="1"/>
</dbReference>
<dbReference type="InterPro" id="IPR018060">
    <property type="entry name" value="HTH_AraC"/>
</dbReference>
<evidence type="ECO:0000256" key="1">
    <source>
        <dbReference type="ARBA" id="ARBA00001947"/>
    </source>
</evidence>
<proteinExistence type="predicted"/>
<name>A0A9P4PDI6_9PLEO</name>
<dbReference type="Proteomes" id="UP000799764">
    <property type="component" value="Unassembled WGS sequence"/>
</dbReference>
<dbReference type="AlphaFoldDB" id="A0A9P4PDI6"/>
<evidence type="ECO:0000256" key="3">
    <source>
        <dbReference type="ARBA" id="ARBA00022679"/>
    </source>
</evidence>
<sequence length="251" mass="26690">MAYTTDASRWRALTTRDPAAATAFVYTVKSTRIYCRPTCPARLARRANVAFCATPAAAAALGFRPCKRCKPDKAPAQDPQEAAVARACVLIGEAVERGEEGVRLRVLAREVGLTERYFHKVFKERMGVTPRGWARGMMAGGKGGEMGTPGLVGDSPLGVEGFELDAFDFNELVDFEGDAGVAGDGMAVDLAMAPLGAFGDPFDARASMCGWDTFAPDYLGSGFRLDDKVSRWAGGALIPDAAMTKASGTFE</sequence>